<name>A0AB32XDF3_MYCFM</name>
<dbReference type="GO" id="GO:0005524">
    <property type="term" value="F:ATP binding"/>
    <property type="evidence" value="ECO:0007669"/>
    <property type="project" value="InterPro"/>
</dbReference>
<dbReference type="PANTHER" id="PTHR30153">
    <property type="entry name" value="REPLICATIVE DNA HELICASE DNAB"/>
    <property type="match status" value="1"/>
</dbReference>
<dbReference type="PROSITE" id="PS51199">
    <property type="entry name" value="SF4_HELICASE"/>
    <property type="match status" value="1"/>
</dbReference>
<dbReference type="GO" id="GO:0003678">
    <property type="term" value="F:DNA helicase activity"/>
    <property type="evidence" value="ECO:0007669"/>
    <property type="project" value="InterPro"/>
</dbReference>
<accession>A0AB32XDF3</accession>
<dbReference type="PANTHER" id="PTHR30153:SF2">
    <property type="entry name" value="REPLICATIVE DNA HELICASE"/>
    <property type="match status" value="1"/>
</dbReference>
<dbReference type="EMBL" id="CP002458">
    <property type="protein sequence ID" value="ADV34936.1"/>
    <property type="molecule type" value="Genomic_DNA"/>
</dbReference>
<evidence type="ECO:0000313" key="4">
    <source>
        <dbReference type="Proteomes" id="UP000007473"/>
    </source>
</evidence>
<dbReference type="KEGG" id="mfm:MfeM64YM_0941"/>
<evidence type="ECO:0000259" key="1">
    <source>
        <dbReference type="PROSITE" id="PS51199"/>
    </source>
</evidence>
<dbReference type="Gene3D" id="3.40.50.300">
    <property type="entry name" value="P-loop containing nucleotide triphosphate hydrolases"/>
    <property type="match status" value="1"/>
</dbReference>
<dbReference type="SUPFAM" id="SSF52540">
    <property type="entry name" value="P-loop containing nucleoside triphosphate hydrolases"/>
    <property type="match status" value="1"/>
</dbReference>
<dbReference type="EMBL" id="CP002458">
    <property type="protein sequence ID" value="ADV34574.1"/>
    <property type="molecule type" value="Genomic_DNA"/>
</dbReference>
<reference evidence="3" key="1">
    <citation type="submission" date="2010-12" db="EMBL/GenBank/DDBJ databases">
        <authorList>
            <person name="Shu H.-W."/>
            <person name="Liu T.-T."/>
            <person name="Hu W.S."/>
            <person name="Chang H.-Y."/>
            <person name="Hsiao K.-J."/>
            <person name="Tsai S.-F."/>
            <person name="Ng W.V."/>
        </authorList>
    </citation>
    <scope>NUCLEOTIDE SEQUENCE</scope>
    <source>
        <strain evidence="3">M64</strain>
    </source>
</reference>
<gene>
    <name evidence="3" type="primary">repB-2</name>
    <name evidence="2" type="synonym">repB-1</name>
    <name evidence="2" type="ordered locus">MfeM64YM_0576</name>
    <name evidence="3" type="ordered locus">MfeM64YM_0941</name>
</gene>
<protein>
    <submittedName>
        <fullName evidence="3">RepB</fullName>
    </submittedName>
</protein>
<proteinExistence type="predicted"/>
<dbReference type="InterPro" id="IPR007694">
    <property type="entry name" value="DNA_helicase_DnaB-like_C"/>
</dbReference>
<dbReference type="AlphaFoldDB" id="A0AB32XDF3"/>
<evidence type="ECO:0000313" key="2">
    <source>
        <dbReference type="EMBL" id="ADV34574.1"/>
    </source>
</evidence>
<dbReference type="GO" id="GO:0006260">
    <property type="term" value="P:DNA replication"/>
    <property type="evidence" value="ECO:0007669"/>
    <property type="project" value="InterPro"/>
</dbReference>
<feature type="domain" description="SF4 helicase" evidence="1">
    <location>
        <begin position="18"/>
        <end position="284"/>
    </location>
</feature>
<dbReference type="Proteomes" id="UP000007473">
    <property type="component" value="Chromosome"/>
</dbReference>
<dbReference type="InterPro" id="IPR027417">
    <property type="entry name" value="P-loop_NTPase"/>
</dbReference>
<reference evidence="3 4" key="2">
    <citation type="journal article" date="2011" name="J. Bacteriol.">
        <title>Genome sequence of the repetitive-sequence-rich Mycoplasma fermentans strain M64.</title>
        <authorList>
            <person name="Shu H.W."/>
            <person name="Liu T.T."/>
            <person name="Chang H.Y."/>
            <person name="Liu Y.M."/>
            <person name="Wu K.M."/>
            <person name="Shu H.Y."/>
            <person name="Tsai S.F."/>
            <person name="Hsiao K.J."/>
            <person name="Hu W.S."/>
            <person name="Ng W.V."/>
        </authorList>
    </citation>
    <scope>NUCLEOTIDE SEQUENCE [LARGE SCALE GENOMIC DNA]</scope>
    <source>
        <strain evidence="3 4">M64</strain>
    </source>
</reference>
<dbReference type="KEGG" id="mfm:MfeM64YM_0576"/>
<dbReference type="Pfam" id="PF03796">
    <property type="entry name" value="DnaB_C"/>
    <property type="match status" value="1"/>
</dbReference>
<organism evidence="3 4">
    <name type="scientific">Mycoplasmopsis fermentans (strain M64)</name>
    <name type="common">Mycoplasma fermentans</name>
    <dbReference type="NCBI Taxonomy" id="943945"/>
    <lineage>
        <taxon>Bacteria</taxon>
        <taxon>Bacillati</taxon>
        <taxon>Mycoplasmatota</taxon>
        <taxon>Mycoplasmoidales</taxon>
        <taxon>Metamycoplasmataceae</taxon>
        <taxon>Mycoplasmopsis</taxon>
    </lineage>
</organism>
<sequence length="284" mass="32710">MLLTTKQLQEFYKIEMENIAKNKSLLTNFNIIDNYANGLKPKQLYFLAARPGVGKTSFALNIIFNALENLKEDECIVLFSLEMDSIEIYSKLLALANSCSLKEVETNSKKIDFEDLNKKNLFIFDRYRNNFNNEKLSEVTPDIIYKSLNSIGLKIKAVFIDYFQLLDNQKYSSEREKLSQCSKQLKELSKIFNCNFFVLSQLSREYEKKTNNEPSFSDLKGTGSIEQDADLIMFLYNSSNNFNVGTLIPNKKTILNLSIAKNRNGELVKTNIDFIPHLAKFIES</sequence>
<evidence type="ECO:0000313" key="3">
    <source>
        <dbReference type="EMBL" id="ADV34936.1"/>
    </source>
</evidence>
<dbReference type="RefSeq" id="WP_013526930.1">
    <property type="nucleotide sequence ID" value="NC_014921.1"/>
</dbReference>
<dbReference type="GO" id="GO:0005829">
    <property type="term" value="C:cytosol"/>
    <property type="evidence" value="ECO:0007669"/>
    <property type="project" value="TreeGrafter"/>
</dbReference>